<dbReference type="Pfam" id="PF04445">
    <property type="entry name" value="SAM_MT"/>
    <property type="match status" value="1"/>
</dbReference>
<keyword evidence="2" id="KW-1185">Reference proteome</keyword>
<dbReference type="EMBL" id="JBHSDV010000002">
    <property type="protein sequence ID" value="MFC4388075.1"/>
    <property type="molecule type" value="Genomic_DNA"/>
</dbReference>
<organism evidence="1 2">
    <name type="scientific">Gracilibacillus marinus</name>
    <dbReference type="NCBI Taxonomy" id="630535"/>
    <lineage>
        <taxon>Bacteria</taxon>
        <taxon>Bacillati</taxon>
        <taxon>Bacillota</taxon>
        <taxon>Bacilli</taxon>
        <taxon>Bacillales</taxon>
        <taxon>Bacillaceae</taxon>
        <taxon>Gracilibacillus</taxon>
    </lineage>
</organism>
<dbReference type="EC" id="2.1.1.-" evidence="1"/>
<dbReference type="GO" id="GO:0008168">
    <property type="term" value="F:methyltransferase activity"/>
    <property type="evidence" value="ECO:0007669"/>
    <property type="project" value="UniProtKB-KW"/>
</dbReference>
<gene>
    <name evidence="1" type="ORF">ACFOZ1_09675</name>
</gene>
<dbReference type="SUPFAM" id="SSF53335">
    <property type="entry name" value="S-adenosyl-L-methionine-dependent methyltransferases"/>
    <property type="match status" value="1"/>
</dbReference>
<dbReference type="PANTHER" id="PTHR36112:SF1">
    <property type="entry name" value="RIBOSOMAL RNA SMALL SUBUNIT METHYLTRANSFERASE J"/>
    <property type="match status" value="1"/>
</dbReference>
<name>A0ABV8VYF6_9BACI</name>
<dbReference type="Proteomes" id="UP001595880">
    <property type="component" value="Unassembled WGS sequence"/>
</dbReference>
<comment type="caution">
    <text evidence="1">The sequence shown here is derived from an EMBL/GenBank/DDBJ whole genome shotgun (WGS) entry which is preliminary data.</text>
</comment>
<proteinExistence type="predicted"/>
<accession>A0ABV8VYF6</accession>
<reference evidence="2" key="1">
    <citation type="journal article" date="2019" name="Int. J. Syst. Evol. Microbiol.">
        <title>The Global Catalogue of Microorganisms (GCM) 10K type strain sequencing project: providing services to taxonomists for standard genome sequencing and annotation.</title>
        <authorList>
            <consortium name="The Broad Institute Genomics Platform"/>
            <consortium name="The Broad Institute Genome Sequencing Center for Infectious Disease"/>
            <person name="Wu L."/>
            <person name="Ma J."/>
        </authorList>
    </citation>
    <scope>NUCLEOTIDE SEQUENCE [LARGE SCALE GENOMIC DNA]</scope>
    <source>
        <strain evidence="2">KACC 14058</strain>
    </source>
</reference>
<dbReference type="InterPro" id="IPR007536">
    <property type="entry name" value="16SrRNA_methylTrfase_J"/>
</dbReference>
<keyword evidence="1" id="KW-0489">Methyltransferase</keyword>
<evidence type="ECO:0000313" key="1">
    <source>
        <dbReference type="EMBL" id="MFC4388075.1"/>
    </source>
</evidence>
<sequence length="258" mass="29079">MKITTAGRVTNKLVQKAKQLSSTHQLDYVERTGHSIEGLKNIVMDDLLIVGSDKIFFSPYKSSDKVFFHPNLSMIRAKRIANREQDPFIEIAQLEKGMSVLDCTLGLASDSIVASYVVGPSGTVVGVEGDRALSILTEDGLKNFTSGWNDIDDAMKRIHVHYADHYEYLQSAPTNGFDVVYFDPMFDKAISTSHGINTIRIQAIHTELSKNVITEAKRVAKKRVILKDHWQSRRFHQLGFIQHTRKTSAFHFGTIELQ</sequence>
<dbReference type="RefSeq" id="WP_390198823.1">
    <property type="nucleotide sequence ID" value="NZ_JBHSDV010000002.1"/>
</dbReference>
<dbReference type="GO" id="GO:0032259">
    <property type="term" value="P:methylation"/>
    <property type="evidence" value="ECO:0007669"/>
    <property type="project" value="UniProtKB-KW"/>
</dbReference>
<dbReference type="PANTHER" id="PTHR36112">
    <property type="entry name" value="RIBOSOMAL RNA SMALL SUBUNIT METHYLTRANSFERASE J"/>
    <property type="match status" value="1"/>
</dbReference>
<dbReference type="InterPro" id="IPR029063">
    <property type="entry name" value="SAM-dependent_MTases_sf"/>
</dbReference>
<keyword evidence="1" id="KW-0808">Transferase</keyword>
<protein>
    <submittedName>
        <fullName evidence="1">Class I SAM-dependent methyltransferase</fullName>
        <ecNumber evidence="1">2.1.1.-</ecNumber>
    </submittedName>
</protein>
<dbReference type="Gene3D" id="3.40.50.150">
    <property type="entry name" value="Vaccinia Virus protein VP39"/>
    <property type="match status" value="1"/>
</dbReference>
<evidence type="ECO:0000313" key="2">
    <source>
        <dbReference type="Proteomes" id="UP001595880"/>
    </source>
</evidence>